<evidence type="ECO:0000313" key="2">
    <source>
        <dbReference type="Proteomes" id="UP000268857"/>
    </source>
</evidence>
<dbReference type="STRING" id="211165.GCA_000317285_03756"/>
<dbReference type="AlphaFoldDB" id="A0A433N316"/>
<organism evidence="1 2">
    <name type="scientific">Chlorogloeopsis fritschii PCC 6912</name>
    <dbReference type="NCBI Taxonomy" id="211165"/>
    <lineage>
        <taxon>Bacteria</taxon>
        <taxon>Bacillati</taxon>
        <taxon>Cyanobacteriota</taxon>
        <taxon>Cyanophyceae</taxon>
        <taxon>Nostocales</taxon>
        <taxon>Chlorogloeopsidaceae</taxon>
        <taxon>Chlorogloeopsis</taxon>
    </lineage>
</organism>
<accession>A0A433N316</accession>
<comment type="caution">
    <text evidence="1">The sequence shown here is derived from an EMBL/GenBank/DDBJ whole genome shotgun (WGS) entry which is preliminary data.</text>
</comment>
<dbReference type="RefSeq" id="WP_016875688.1">
    <property type="nucleotide sequence ID" value="NZ_AJLN01000098.1"/>
</dbReference>
<protein>
    <recommendedName>
        <fullName evidence="3">Branched-chain amino acid ATP-binding cassette transporter C-terminal domain-containing protein</fullName>
    </recommendedName>
</protein>
<sequence length="85" mass="9294">MAKLTGKTERLETCAEYPKAIVLETQELTRRFGKFTAVNALNICDRVAIMNRGQVIATGTPTDLKAPLNQPNATLDDVFIHCTGS</sequence>
<reference evidence="1 2" key="1">
    <citation type="journal article" date="2019" name="Genome Biol. Evol.">
        <title>Day and night: Metabolic profiles and evolutionary relationships of six axenic non-marine cyanobacteria.</title>
        <authorList>
            <person name="Will S.E."/>
            <person name="Henke P."/>
            <person name="Boedeker C."/>
            <person name="Huang S."/>
            <person name="Brinkmann H."/>
            <person name="Rohde M."/>
            <person name="Jarek M."/>
            <person name="Friedl T."/>
            <person name="Seufert S."/>
            <person name="Schumacher M."/>
            <person name="Overmann J."/>
            <person name="Neumann-Schaal M."/>
            <person name="Petersen J."/>
        </authorList>
    </citation>
    <scope>NUCLEOTIDE SEQUENCE [LARGE SCALE GENOMIC DNA]</scope>
    <source>
        <strain evidence="1 2">PCC 6912</strain>
    </source>
</reference>
<dbReference type="Proteomes" id="UP000268857">
    <property type="component" value="Unassembled WGS sequence"/>
</dbReference>
<proteinExistence type="predicted"/>
<evidence type="ECO:0008006" key="3">
    <source>
        <dbReference type="Google" id="ProtNLM"/>
    </source>
</evidence>
<name>A0A433N316_CHLFR</name>
<keyword evidence="2" id="KW-1185">Reference proteome</keyword>
<gene>
    <name evidence="1" type="ORF">PCC6912_47930</name>
</gene>
<dbReference type="EMBL" id="RSCJ01000024">
    <property type="protein sequence ID" value="RUR75562.1"/>
    <property type="molecule type" value="Genomic_DNA"/>
</dbReference>
<evidence type="ECO:0000313" key="1">
    <source>
        <dbReference type="EMBL" id="RUR75562.1"/>
    </source>
</evidence>